<feature type="signal peptide" evidence="24">
    <location>
        <begin position="1"/>
        <end position="29"/>
    </location>
</feature>
<dbReference type="InterPro" id="IPR011009">
    <property type="entry name" value="Kinase-like_dom_sf"/>
</dbReference>
<comment type="catalytic activity">
    <reaction evidence="21">
        <text>L-seryl-[protein] + ATP = O-phospho-L-seryl-[protein] + ADP + H(+)</text>
        <dbReference type="Rhea" id="RHEA:17989"/>
        <dbReference type="Rhea" id="RHEA-COMP:9863"/>
        <dbReference type="Rhea" id="RHEA-COMP:11604"/>
        <dbReference type="ChEBI" id="CHEBI:15378"/>
        <dbReference type="ChEBI" id="CHEBI:29999"/>
        <dbReference type="ChEBI" id="CHEBI:30616"/>
        <dbReference type="ChEBI" id="CHEBI:83421"/>
        <dbReference type="ChEBI" id="CHEBI:456216"/>
        <dbReference type="EC" id="2.7.11.1"/>
    </reaction>
</comment>
<evidence type="ECO:0000256" key="12">
    <source>
        <dbReference type="ARBA" id="ARBA00022737"/>
    </source>
</evidence>
<keyword evidence="11 24" id="KW-0732">Signal</keyword>
<dbReference type="FunFam" id="3.80.10.10:FF:000288">
    <property type="entry name" value="LRR receptor-like serine/threonine-protein kinase EFR"/>
    <property type="match status" value="1"/>
</dbReference>
<evidence type="ECO:0000256" key="11">
    <source>
        <dbReference type="ARBA" id="ARBA00022729"/>
    </source>
</evidence>
<evidence type="ECO:0000256" key="5">
    <source>
        <dbReference type="ARBA" id="ARBA00022475"/>
    </source>
</evidence>
<feature type="chain" id="PRO_5021010539" description="non-specific serine/threonine protein kinase" evidence="24">
    <location>
        <begin position="30"/>
        <end position="1039"/>
    </location>
</feature>
<dbReference type="GO" id="GO:0005524">
    <property type="term" value="F:ATP binding"/>
    <property type="evidence" value="ECO:0007669"/>
    <property type="project" value="UniProtKB-UniRule"/>
</dbReference>
<dbReference type="GO" id="GO:0004674">
    <property type="term" value="F:protein serine/threonine kinase activity"/>
    <property type="evidence" value="ECO:0007669"/>
    <property type="project" value="UniProtKB-KW"/>
</dbReference>
<evidence type="ECO:0000256" key="6">
    <source>
        <dbReference type="ARBA" id="ARBA00022527"/>
    </source>
</evidence>
<dbReference type="GO" id="GO:0051707">
    <property type="term" value="P:response to other organism"/>
    <property type="evidence" value="ECO:0007669"/>
    <property type="project" value="UniProtKB-ARBA"/>
</dbReference>
<keyword evidence="8" id="KW-0433">Leucine-rich repeat</keyword>
<dbReference type="InterPro" id="IPR008271">
    <property type="entry name" value="Ser/Thr_kinase_AS"/>
</dbReference>
<dbReference type="FunFam" id="3.80.10.10:FF:000095">
    <property type="entry name" value="LRR receptor-like serine/threonine-protein kinase GSO1"/>
    <property type="match status" value="1"/>
</dbReference>
<keyword evidence="10 23" id="KW-0812">Transmembrane</keyword>
<name>A0A4S4DLY6_CAMSN</name>
<evidence type="ECO:0000256" key="9">
    <source>
        <dbReference type="ARBA" id="ARBA00022679"/>
    </source>
</evidence>
<dbReference type="PROSITE" id="PS00107">
    <property type="entry name" value="PROTEIN_KINASE_ATP"/>
    <property type="match status" value="1"/>
</dbReference>
<dbReference type="Gene3D" id="3.80.10.10">
    <property type="entry name" value="Ribonuclease Inhibitor"/>
    <property type="match status" value="3"/>
</dbReference>
<dbReference type="Pfam" id="PF23598">
    <property type="entry name" value="LRR_14"/>
    <property type="match status" value="1"/>
</dbReference>
<evidence type="ECO:0000313" key="26">
    <source>
        <dbReference type="EMBL" id="THG03939.1"/>
    </source>
</evidence>
<dbReference type="InterPro" id="IPR032675">
    <property type="entry name" value="LRR_dom_sf"/>
</dbReference>
<evidence type="ECO:0000256" key="19">
    <source>
        <dbReference type="ARBA" id="ARBA00023180"/>
    </source>
</evidence>
<dbReference type="SMART" id="SM00220">
    <property type="entry name" value="S_TKc"/>
    <property type="match status" value="1"/>
</dbReference>
<evidence type="ECO:0000256" key="23">
    <source>
        <dbReference type="SAM" id="Phobius"/>
    </source>
</evidence>
<dbReference type="GO" id="GO:0006952">
    <property type="term" value="P:defense response"/>
    <property type="evidence" value="ECO:0007669"/>
    <property type="project" value="UniProtKB-ARBA"/>
</dbReference>
<comment type="caution">
    <text evidence="26">The sequence shown here is derived from an EMBL/GenBank/DDBJ whole genome shotgun (WGS) entry which is preliminary data.</text>
</comment>
<keyword evidence="9" id="KW-0808">Transferase</keyword>
<comment type="catalytic activity">
    <reaction evidence="20">
        <text>L-threonyl-[protein] + ATP = O-phospho-L-threonyl-[protein] + ADP + H(+)</text>
        <dbReference type="Rhea" id="RHEA:46608"/>
        <dbReference type="Rhea" id="RHEA-COMP:11060"/>
        <dbReference type="Rhea" id="RHEA-COMP:11605"/>
        <dbReference type="ChEBI" id="CHEBI:15378"/>
        <dbReference type="ChEBI" id="CHEBI:30013"/>
        <dbReference type="ChEBI" id="CHEBI:30616"/>
        <dbReference type="ChEBI" id="CHEBI:61977"/>
        <dbReference type="ChEBI" id="CHEBI:456216"/>
        <dbReference type="EC" id="2.7.11.1"/>
    </reaction>
</comment>
<dbReference type="CDD" id="cd14066">
    <property type="entry name" value="STKc_IRAK"/>
    <property type="match status" value="1"/>
</dbReference>
<evidence type="ECO:0000256" key="8">
    <source>
        <dbReference type="ARBA" id="ARBA00022614"/>
    </source>
</evidence>
<evidence type="ECO:0000256" key="18">
    <source>
        <dbReference type="ARBA" id="ARBA00023170"/>
    </source>
</evidence>
<dbReference type="Pfam" id="PF08263">
    <property type="entry name" value="LRRNT_2"/>
    <property type="match status" value="1"/>
</dbReference>
<dbReference type="PROSITE" id="PS00108">
    <property type="entry name" value="PROTEIN_KINASE_ST"/>
    <property type="match status" value="1"/>
</dbReference>
<dbReference type="FunFam" id="1.10.510.10:FF:000358">
    <property type="entry name" value="Putative leucine-rich repeat receptor-like serine/threonine-protein kinase"/>
    <property type="match status" value="1"/>
</dbReference>
<dbReference type="AlphaFoldDB" id="A0A4S4DLY6"/>
<dbReference type="InterPro" id="IPR017441">
    <property type="entry name" value="Protein_kinase_ATP_BS"/>
</dbReference>
<keyword evidence="6" id="KW-0723">Serine/threonine-protein kinase</keyword>
<dbReference type="Gene3D" id="3.30.200.20">
    <property type="entry name" value="Phosphorylase Kinase, domain 1"/>
    <property type="match status" value="1"/>
</dbReference>
<dbReference type="EC" id="2.7.11.1" evidence="4"/>
<keyword evidence="12" id="KW-0677">Repeat</keyword>
<keyword evidence="14" id="KW-0418">Kinase</keyword>
<dbReference type="Pfam" id="PF00560">
    <property type="entry name" value="LRR_1"/>
    <property type="match status" value="5"/>
</dbReference>
<dbReference type="SMART" id="SM00369">
    <property type="entry name" value="LRR_TYP"/>
    <property type="match status" value="6"/>
</dbReference>
<evidence type="ECO:0000256" key="2">
    <source>
        <dbReference type="ARBA" id="ARBA00004479"/>
    </source>
</evidence>
<dbReference type="InterPro" id="IPR051809">
    <property type="entry name" value="Plant_receptor-like_S/T_kinase"/>
</dbReference>
<dbReference type="PANTHER" id="PTHR27008">
    <property type="entry name" value="OS04G0122200 PROTEIN"/>
    <property type="match status" value="1"/>
</dbReference>
<evidence type="ECO:0000256" key="7">
    <source>
        <dbReference type="ARBA" id="ARBA00022553"/>
    </source>
</evidence>
<dbReference type="InterPro" id="IPR055414">
    <property type="entry name" value="LRR_R13L4/SHOC2-like"/>
</dbReference>
<evidence type="ECO:0000256" key="20">
    <source>
        <dbReference type="ARBA" id="ARBA00047899"/>
    </source>
</evidence>
<keyword evidence="15 22" id="KW-0067">ATP-binding</keyword>
<keyword evidence="13 22" id="KW-0547">Nucleotide-binding</keyword>
<evidence type="ECO:0000256" key="21">
    <source>
        <dbReference type="ARBA" id="ARBA00048679"/>
    </source>
</evidence>
<evidence type="ECO:0000256" key="1">
    <source>
        <dbReference type="ARBA" id="ARBA00004162"/>
    </source>
</evidence>
<keyword evidence="19" id="KW-0325">Glycoprotein</keyword>
<dbReference type="InterPro" id="IPR003591">
    <property type="entry name" value="Leu-rich_rpt_typical-subtyp"/>
</dbReference>
<dbReference type="Proteomes" id="UP000306102">
    <property type="component" value="Unassembled WGS sequence"/>
</dbReference>
<comment type="subcellular location">
    <subcellularLocation>
        <location evidence="1">Cell membrane</location>
        <topology evidence="1">Single-pass membrane protein</topology>
    </subcellularLocation>
    <subcellularLocation>
        <location evidence="2">Membrane</location>
        <topology evidence="2">Single-pass type I membrane protein</topology>
    </subcellularLocation>
</comment>
<dbReference type="EMBL" id="SDRB02010843">
    <property type="protein sequence ID" value="THG03939.1"/>
    <property type="molecule type" value="Genomic_DNA"/>
</dbReference>
<feature type="domain" description="Protein kinase" evidence="25">
    <location>
        <begin position="729"/>
        <end position="1026"/>
    </location>
</feature>
<dbReference type="PANTHER" id="PTHR27008:SF596">
    <property type="entry name" value="OS02G0215500 PROTEIN"/>
    <property type="match status" value="1"/>
</dbReference>
<dbReference type="SUPFAM" id="SSF56112">
    <property type="entry name" value="Protein kinase-like (PK-like)"/>
    <property type="match status" value="1"/>
</dbReference>
<evidence type="ECO:0000259" key="25">
    <source>
        <dbReference type="PROSITE" id="PS50011"/>
    </source>
</evidence>
<dbReference type="InterPro" id="IPR000719">
    <property type="entry name" value="Prot_kinase_dom"/>
</dbReference>
<sequence>MRSRISCLVYVKAHLLLCITLLHITIVSSVTPPATTTTSSLKNNPTIKCALNENNTDQLALLAFKSKIIEDPQGVLKSWNDSHQFCKWDGVTCSQRSRRVTVIDLSFRGLVGTLSPYIGNLSFLHEIWLGNNTLQGEIPPEIGRLSRLQILGLNNNSLEGEIPANLSHCSKLAYLRLDVNKLVGKIPKELGSLSKLTKLLIHNNTLTGGIPPFIGNLTSLESLNAAGNVLGGSIPEALGHLKNLKELLLGSNELNGTIPPSIYNLSYLSVFSLLENQLHGNLPQGIFFTLPRLQVLQLQVNQFTGPLPLSSSNASLLEKIDLMNNNFNGKISIDFGGLQHIWRVNLGFNNFGSGEPDDLNFVASLVNCSNLEVLSLGGNQFRAAFTNYVGNLSTHLLQLGFSFNHIYGVIPSSITNLVNLYGLYLTGNQITGTIPSDIGRISKLQRLHLNSNRLSKKIPNSIGNLSLLSVLRLDNNRLHGTIPSGIKNCQNLLLLNLSHNNLGGNIPKQLFDVPILSISLNLAKNSFHGSLPAEVGNLKNLGELDVSENKLFGKIPSSLGSCISLEKLYLEGNIFQGPIPLSLKSLRGIQNFDLSRNNFSGQIPQYLEDFSLKKLNLSFNDFEGMVPMKGVFANASAISVVGNNRLCGGIYELQLPRCAFKEPKKQKISLVVCVIIILAATAVLGVIFVSFFMFCWFKKKGRYQASRSFSRRSLLTVSYEELFKATDGFSSENLIGVGSFGSIYKGTLGVDGSVVAVKVLDLCRQGASKSFVAECEALRNIRHRNLVKVITSCSSVDFQGNDFKALVYEYMPNGSLERWLHSRPHIGYGQTDFQSLTLLQRINIALDVACALNYLHCHCQRPIIHCDLKPSNILLDCEMTAHIGDFGLARFLPELMNPNHSSSIGIIGTIGYVPPEYGLGNEVSTEGDIYGYGILLLEMMTGKRPTDSMFGEGLSLHKFARMALPDRVMEVLDPKLLNNDEEEAAAVANNTRKEVCLVSLIQIGVACSMETPRYRMDISDVVHELNLVRDILQATQACP</sequence>
<keyword evidence="7" id="KW-0597">Phosphoprotein</keyword>
<proteinExistence type="inferred from homology"/>
<gene>
    <name evidence="26" type="ORF">TEA_008814</name>
</gene>
<evidence type="ECO:0000256" key="13">
    <source>
        <dbReference type="ARBA" id="ARBA00022741"/>
    </source>
</evidence>
<evidence type="ECO:0000256" key="22">
    <source>
        <dbReference type="PROSITE-ProRule" id="PRU10141"/>
    </source>
</evidence>
<evidence type="ECO:0000256" key="15">
    <source>
        <dbReference type="ARBA" id="ARBA00022840"/>
    </source>
</evidence>
<keyword evidence="16 23" id="KW-1133">Transmembrane helix</keyword>
<feature type="binding site" evidence="22">
    <location>
        <position position="758"/>
    </location>
    <ligand>
        <name>ATP</name>
        <dbReference type="ChEBI" id="CHEBI:30616"/>
    </ligand>
</feature>
<keyword evidence="17 23" id="KW-0472">Membrane</keyword>
<dbReference type="GO" id="GO:0005886">
    <property type="term" value="C:plasma membrane"/>
    <property type="evidence" value="ECO:0007669"/>
    <property type="project" value="UniProtKB-SubCell"/>
</dbReference>
<dbReference type="SUPFAM" id="SSF52058">
    <property type="entry name" value="L domain-like"/>
    <property type="match status" value="2"/>
</dbReference>
<evidence type="ECO:0000256" key="14">
    <source>
        <dbReference type="ARBA" id="ARBA00022777"/>
    </source>
</evidence>
<evidence type="ECO:0000313" key="27">
    <source>
        <dbReference type="Proteomes" id="UP000306102"/>
    </source>
</evidence>
<feature type="transmembrane region" description="Helical" evidence="23">
    <location>
        <begin position="668"/>
        <end position="697"/>
    </location>
</feature>
<evidence type="ECO:0000256" key="24">
    <source>
        <dbReference type="SAM" id="SignalP"/>
    </source>
</evidence>
<organism evidence="26 27">
    <name type="scientific">Camellia sinensis var. sinensis</name>
    <name type="common">China tea</name>
    <dbReference type="NCBI Taxonomy" id="542762"/>
    <lineage>
        <taxon>Eukaryota</taxon>
        <taxon>Viridiplantae</taxon>
        <taxon>Streptophyta</taxon>
        <taxon>Embryophyta</taxon>
        <taxon>Tracheophyta</taxon>
        <taxon>Spermatophyta</taxon>
        <taxon>Magnoliopsida</taxon>
        <taxon>eudicotyledons</taxon>
        <taxon>Gunneridae</taxon>
        <taxon>Pentapetalae</taxon>
        <taxon>asterids</taxon>
        <taxon>Ericales</taxon>
        <taxon>Theaceae</taxon>
        <taxon>Camellia</taxon>
    </lineage>
</organism>
<accession>A0A4S4DLY6</accession>
<evidence type="ECO:0000256" key="10">
    <source>
        <dbReference type="ARBA" id="ARBA00022692"/>
    </source>
</evidence>
<dbReference type="Gene3D" id="1.10.510.10">
    <property type="entry name" value="Transferase(Phosphotransferase) domain 1"/>
    <property type="match status" value="1"/>
</dbReference>
<evidence type="ECO:0000256" key="3">
    <source>
        <dbReference type="ARBA" id="ARBA00008684"/>
    </source>
</evidence>
<dbReference type="Pfam" id="PF00069">
    <property type="entry name" value="Pkinase"/>
    <property type="match status" value="1"/>
</dbReference>
<evidence type="ECO:0000256" key="17">
    <source>
        <dbReference type="ARBA" id="ARBA00023136"/>
    </source>
</evidence>
<comment type="similarity">
    <text evidence="3">Belongs to the protein kinase superfamily. Ser/Thr protein kinase family.</text>
</comment>
<evidence type="ECO:0000256" key="4">
    <source>
        <dbReference type="ARBA" id="ARBA00012513"/>
    </source>
</evidence>
<keyword evidence="18" id="KW-0675">Receptor</keyword>
<dbReference type="PROSITE" id="PS50011">
    <property type="entry name" value="PROTEIN_KINASE_DOM"/>
    <property type="match status" value="1"/>
</dbReference>
<evidence type="ECO:0000256" key="16">
    <source>
        <dbReference type="ARBA" id="ARBA00022989"/>
    </source>
</evidence>
<dbReference type="STRING" id="542762.A0A4S4DLY6"/>
<dbReference type="InterPro" id="IPR001611">
    <property type="entry name" value="Leu-rich_rpt"/>
</dbReference>
<protein>
    <recommendedName>
        <fullName evidence="4">non-specific serine/threonine protein kinase</fullName>
        <ecNumber evidence="4">2.7.11.1</ecNumber>
    </recommendedName>
</protein>
<dbReference type="InterPro" id="IPR013210">
    <property type="entry name" value="LRR_N_plant-typ"/>
</dbReference>
<dbReference type="FunFam" id="3.30.200.20:FF:000432">
    <property type="entry name" value="LRR receptor-like serine/threonine-protein kinase EFR"/>
    <property type="match status" value="1"/>
</dbReference>
<reference evidence="26 27" key="1">
    <citation type="journal article" date="2018" name="Proc. Natl. Acad. Sci. U.S.A.">
        <title>Draft genome sequence of Camellia sinensis var. sinensis provides insights into the evolution of the tea genome and tea quality.</title>
        <authorList>
            <person name="Wei C."/>
            <person name="Yang H."/>
            <person name="Wang S."/>
            <person name="Zhao J."/>
            <person name="Liu C."/>
            <person name="Gao L."/>
            <person name="Xia E."/>
            <person name="Lu Y."/>
            <person name="Tai Y."/>
            <person name="She G."/>
            <person name="Sun J."/>
            <person name="Cao H."/>
            <person name="Tong W."/>
            <person name="Gao Q."/>
            <person name="Li Y."/>
            <person name="Deng W."/>
            <person name="Jiang X."/>
            <person name="Wang W."/>
            <person name="Chen Q."/>
            <person name="Zhang S."/>
            <person name="Li H."/>
            <person name="Wu J."/>
            <person name="Wang P."/>
            <person name="Li P."/>
            <person name="Shi C."/>
            <person name="Zheng F."/>
            <person name="Jian J."/>
            <person name="Huang B."/>
            <person name="Shan D."/>
            <person name="Shi M."/>
            <person name="Fang C."/>
            <person name="Yue Y."/>
            <person name="Li F."/>
            <person name="Li D."/>
            <person name="Wei S."/>
            <person name="Han B."/>
            <person name="Jiang C."/>
            <person name="Yin Y."/>
            <person name="Xia T."/>
            <person name="Zhang Z."/>
            <person name="Bennetzen J.L."/>
            <person name="Zhao S."/>
            <person name="Wan X."/>
        </authorList>
    </citation>
    <scope>NUCLEOTIDE SEQUENCE [LARGE SCALE GENOMIC DNA]</scope>
    <source>
        <strain evidence="27">cv. Shuchazao</strain>
        <tissue evidence="26">Leaf</tissue>
    </source>
</reference>
<keyword evidence="27" id="KW-1185">Reference proteome</keyword>
<keyword evidence="5" id="KW-1003">Cell membrane</keyword>